<dbReference type="InterPro" id="IPR002491">
    <property type="entry name" value="ABC_transptr_periplasmic_BD"/>
</dbReference>
<sequence length="279" mass="29912">MTLLAPLTPALSPVLSTAPAVPGAPQRIACLSTEAVEVLYRLGAQDRVAGISGYSVHPPEARAEKPKISGFSSMKLERILAVRPDLVIGFSDLQKPLLAECETAGLPTLWFDQRNIAGIHAMVRQLAALVQKEVEGEALCAGLVTQELRLAEAAAALPWRPRVFFEEWDDPLICGIGWVSEIIQLCGGHDIFAGRARAGFAKQRIVSHEEVLSHEPQLILGSWCGKKFVPEKVLARPGFAELGARLAEIKSADILAPGLAALERGAPQVLAAIQSTVLQ</sequence>
<keyword evidence="3" id="KW-1185">Reference proteome</keyword>
<feature type="domain" description="Fe/B12 periplasmic-binding" evidence="1">
    <location>
        <begin position="27"/>
        <end position="279"/>
    </location>
</feature>
<dbReference type="SUPFAM" id="SSF53807">
    <property type="entry name" value="Helical backbone' metal receptor"/>
    <property type="match status" value="1"/>
</dbReference>
<comment type="caution">
    <text evidence="2">The sequence shown here is derived from an EMBL/GenBank/DDBJ whole genome shotgun (WGS) entry which is preliminary data.</text>
</comment>
<dbReference type="PANTHER" id="PTHR30535">
    <property type="entry name" value="VITAMIN B12-BINDING PROTEIN"/>
    <property type="match status" value="1"/>
</dbReference>
<dbReference type="InterPro" id="IPR050902">
    <property type="entry name" value="ABC_Transporter_SBP"/>
</dbReference>
<dbReference type="PANTHER" id="PTHR30535:SF34">
    <property type="entry name" value="MOLYBDATE-BINDING PROTEIN MOLA"/>
    <property type="match status" value="1"/>
</dbReference>
<dbReference type="Pfam" id="PF01497">
    <property type="entry name" value="Peripla_BP_2"/>
    <property type="match status" value="1"/>
</dbReference>
<proteinExistence type="predicted"/>
<dbReference type="RefSeq" id="WP_347609348.1">
    <property type="nucleotide sequence ID" value="NZ_JBDPZC010000004.1"/>
</dbReference>
<dbReference type="PROSITE" id="PS50983">
    <property type="entry name" value="FE_B12_PBP"/>
    <property type="match status" value="1"/>
</dbReference>
<name>A0ABV0GDT0_9BURK</name>
<dbReference type="EMBL" id="JBDPZC010000004">
    <property type="protein sequence ID" value="MEO3713157.1"/>
    <property type="molecule type" value="Genomic_DNA"/>
</dbReference>
<dbReference type="Proteomes" id="UP001462640">
    <property type="component" value="Unassembled WGS sequence"/>
</dbReference>
<reference evidence="2 3" key="1">
    <citation type="submission" date="2024-05" db="EMBL/GenBank/DDBJ databases">
        <title>Roseateles sp. 2.12 16S ribosomal RNA gene Genome sequencing and assembly.</title>
        <authorList>
            <person name="Woo H."/>
        </authorList>
    </citation>
    <scope>NUCLEOTIDE SEQUENCE [LARGE SCALE GENOMIC DNA]</scope>
    <source>
        <strain evidence="2 3">2.12</strain>
    </source>
</reference>
<evidence type="ECO:0000313" key="3">
    <source>
        <dbReference type="Proteomes" id="UP001462640"/>
    </source>
</evidence>
<accession>A0ABV0GDT0</accession>
<evidence type="ECO:0000259" key="1">
    <source>
        <dbReference type="PROSITE" id="PS50983"/>
    </source>
</evidence>
<dbReference type="Gene3D" id="3.40.50.1980">
    <property type="entry name" value="Nitrogenase molybdenum iron protein domain"/>
    <property type="match status" value="2"/>
</dbReference>
<protein>
    <submittedName>
        <fullName evidence="2">ABC transporter substrate-binding protein</fullName>
    </submittedName>
</protein>
<organism evidence="2 3">
    <name type="scientific">Roseateles flavus</name>
    <dbReference type="NCBI Taxonomy" id="3149041"/>
    <lineage>
        <taxon>Bacteria</taxon>
        <taxon>Pseudomonadati</taxon>
        <taxon>Pseudomonadota</taxon>
        <taxon>Betaproteobacteria</taxon>
        <taxon>Burkholderiales</taxon>
        <taxon>Sphaerotilaceae</taxon>
        <taxon>Roseateles</taxon>
    </lineage>
</organism>
<evidence type="ECO:0000313" key="2">
    <source>
        <dbReference type="EMBL" id="MEO3713157.1"/>
    </source>
</evidence>
<gene>
    <name evidence="2" type="ORF">ABDJ40_10315</name>
</gene>